<evidence type="ECO:0000313" key="3">
    <source>
        <dbReference type="Proteomes" id="UP001174691"/>
    </source>
</evidence>
<keyword evidence="3" id="KW-1185">Reference proteome</keyword>
<proteinExistence type="predicted"/>
<sequence>MDKMNEAENKQWEPNRSAKWVDGINQGLANSIHNINIDDPPATTYDQRVTAYGQQAVAYSQGVLVFNKRAQACKRARDTGTEPPKQKRVFKSREQREKEEKEIVQAWKDYFGAGTYEDWARLCRDLGLEGDLSTKFGCRMALSGLWVNICDFLNFPKDVAFFASEEELSVYSMRSRKIYPRRKIKNGDPLELLLADIYVAKHRDMMDAEWELETPRVAACTTWPLDDDHWIIRSDVNQGK</sequence>
<dbReference type="EMBL" id="JANBVN010000008">
    <property type="protein sequence ID" value="KAJ9164868.1"/>
    <property type="molecule type" value="Genomic_DNA"/>
</dbReference>
<evidence type="ECO:0000313" key="2">
    <source>
        <dbReference type="EMBL" id="KAJ9164868.1"/>
    </source>
</evidence>
<name>A0AA38W197_9PEZI</name>
<dbReference type="AlphaFoldDB" id="A0AA38W197"/>
<dbReference type="PANTHER" id="PTHR38846">
    <property type="entry name" value="C3H1-TYPE DOMAIN-CONTAINING PROTEIN"/>
    <property type="match status" value="1"/>
</dbReference>
<organism evidence="2 3">
    <name type="scientific">Coniochaeta hoffmannii</name>
    <dbReference type="NCBI Taxonomy" id="91930"/>
    <lineage>
        <taxon>Eukaryota</taxon>
        <taxon>Fungi</taxon>
        <taxon>Dikarya</taxon>
        <taxon>Ascomycota</taxon>
        <taxon>Pezizomycotina</taxon>
        <taxon>Sordariomycetes</taxon>
        <taxon>Sordariomycetidae</taxon>
        <taxon>Coniochaetales</taxon>
        <taxon>Coniochaetaceae</taxon>
        <taxon>Coniochaeta</taxon>
    </lineage>
</organism>
<feature type="region of interest" description="Disordered" evidence="1">
    <location>
        <begin position="75"/>
        <end position="95"/>
    </location>
</feature>
<gene>
    <name evidence="2" type="ORF">NKR19_g942</name>
</gene>
<evidence type="ECO:0000256" key="1">
    <source>
        <dbReference type="SAM" id="MobiDB-lite"/>
    </source>
</evidence>
<dbReference type="Proteomes" id="UP001174691">
    <property type="component" value="Unassembled WGS sequence"/>
</dbReference>
<reference evidence="2" key="1">
    <citation type="submission" date="2022-07" db="EMBL/GenBank/DDBJ databases">
        <title>Fungi with potential for degradation of polypropylene.</title>
        <authorList>
            <person name="Gostincar C."/>
        </authorList>
    </citation>
    <scope>NUCLEOTIDE SEQUENCE</scope>
    <source>
        <strain evidence="2">EXF-13287</strain>
    </source>
</reference>
<accession>A0AA38W197</accession>
<comment type="caution">
    <text evidence="2">The sequence shown here is derived from an EMBL/GenBank/DDBJ whole genome shotgun (WGS) entry which is preliminary data.</text>
</comment>
<dbReference type="PANTHER" id="PTHR38846:SF1">
    <property type="entry name" value="C3H1-TYPE DOMAIN-CONTAINING PROTEIN"/>
    <property type="match status" value="1"/>
</dbReference>
<protein>
    <submittedName>
        <fullName evidence="2">Uncharacterized protein</fullName>
    </submittedName>
</protein>